<sequence>MDLSEARPVCVASSPAFKHYVMDVFVRGEPGQTLELSIVTMESCQVLHYFGIRQLLIRLPSAECEDLPQCDGEGPDVTFRCVPEANSILVF</sequence>
<comment type="caution">
    <text evidence="1">The sequence shown here is derived from an EMBL/GenBank/DDBJ whole genome shotgun (WGS) entry which is preliminary data.</text>
</comment>
<keyword evidence="2" id="KW-1185">Reference proteome</keyword>
<evidence type="ECO:0000313" key="1">
    <source>
        <dbReference type="EMBL" id="CAH1989890.1"/>
    </source>
</evidence>
<accession>A0A9P0LCW6</accession>
<dbReference type="EMBL" id="CAKOFQ010007075">
    <property type="protein sequence ID" value="CAH1989890.1"/>
    <property type="molecule type" value="Genomic_DNA"/>
</dbReference>
<proteinExistence type="predicted"/>
<dbReference type="Proteomes" id="UP001152888">
    <property type="component" value="Unassembled WGS sequence"/>
</dbReference>
<organism evidence="1 2">
    <name type="scientific">Acanthoscelides obtectus</name>
    <name type="common">Bean weevil</name>
    <name type="synonym">Bruchus obtectus</name>
    <dbReference type="NCBI Taxonomy" id="200917"/>
    <lineage>
        <taxon>Eukaryota</taxon>
        <taxon>Metazoa</taxon>
        <taxon>Ecdysozoa</taxon>
        <taxon>Arthropoda</taxon>
        <taxon>Hexapoda</taxon>
        <taxon>Insecta</taxon>
        <taxon>Pterygota</taxon>
        <taxon>Neoptera</taxon>
        <taxon>Endopterygota</taxon>
        <taxon>Coleoptera</taxon>
        <taxon>Polyphaga</taxon>
        <taxon>Cucujiformia</taxon>
        <taxon>Chrysomeloidea</taxon>
        <taxon>Chrysomelidae</taxon>
        <taxon>Bruchinae</taxon>
        <taxon>Bruchini</taxon>
        <taxon>Acanthoscelides</taxon>
    </lineage>
</organism>
<protein>
    <submittedName>
        <fullName evidence="1">Uncharacterized protein</fullName>
    </submittedName>
</protein>
<name>A0A9P0LCW6_ACAOB</name>
<evidence type="ECO:0000313" key="2">
    <source>
        <dbReference type="Proteomes" id="UP001152888"/>
    </source>
</evidence>
<reference evidence="1" key="1">
    <citation type="submission" date="2022-03" db="EMBL/GenBank/DDBJ databases">
        <authorList>
            <person name="Sayadi A."/>
        </authorList>
    </citation>
    <scope>NUCLEOTIDE SEQUENCE</scope>
</reference>
<dbReference type="AlphaFoldDB" id="A0A9P0LCW6"/>
<gene>
    <name evidence="1" type="ORF">ACAOBT_LOCUS19344</name>
</gene>